<evidence type="ECO:0000256" key="7">
    <source>
        <dbReference type="SAM" id="Phobius"/>
    </source>
</evidence>
<evidence type="ECO:0000256" key="5">
    <source>
        <dbReference type="ARBA" id="ARBA00022989"/>
    </source>
</evidence>
<accession>A0A9D1CU16</accession>
<comment type="subcellular location">
    <subcellularLocation>
        <location evidence="1">Cell membrane</location>
        <topology evidence="1">Multi-pass membrane protein</topology>
    </subcellularLocation>
</comment>
<reference evidence="9" key="2">
    <citation type="journal article" date="2021" name="PeerJ">
        <title>Extensive microbial diversity within the chicken gut microbiome revealed by metagenomics and culture.</title>
        <authorList>
            <person name="Gilroy R."/>
            <person name="Ravi A."/>
            <person name="Getino M."/>
            <person name="Pursley I."/>
            <person name="Horton D.L."/>
            <person name="Alikhan N.F."/>
            <person name="Baker D."/>
            <person name="Gharbi K."/>
            <person name="Hall N."/>
            <person name="Watson M."/>
            <person name="Adriaenssens E.M."/>
            <person name="Foster-Nyarko E."/>
            <person name="Jarju S."/>
            <person name="Secka A."/>
            <person name="Antonio M."/>
            <person name="Oren A."/>
            <person name="Chaudhuri R.R."/>
            <person name="La Ragione R."/>
            <person name="Hildebrand F."/>
            <person name="Pallen M.J."/>
        </authorList>
    </citation>
    <scope>NUCLEOTIDE SEQUENCE</scope>
    <source>
        <strain evidence="9">ChiSjej1B19-3389</strain>
    </source>
</reference>
<evidence type="ECO:0000256" key="6">
    <source>
        <dbReference type="ARBA" id="ARBA00023136"/>
    </source>
</evidence>
<proteinExistence type="inferred from homology"/>
<feature type="transmembrane region" description="Helical" evidence="7">
    <location>
        <begin position="6"/>
        <end position="25"/>
    </location>
</feature>
<dbReference type="Proteomes" id="UP000886787">
    <property type="component" value="Unassembled WGS sequence"/>
</dbReference>
<evidence type="ECO:0000256" key="1">
    <source>
        <dbReference type="ARBA" id="ARBA00004651"/>
    </source>
</evidence>
<feature type="domain" description="YetF C-terminal" evidence="8">
    <location>
        <begin position="81"/>
        <end position="213"/>
    </location>
</feature>
<comment type="caution">
    <text evidence="9">The sequence shown here is derived from an EMBL/GenBank/DDBJ whole genome shotgun (WGS) entry which is preliminary data.</text>
</comment>
<dbReference type="PANTHER" id="PTHR34582:SF7">
    <property type="entry name" value="UPF0702 TRANSMEMBRANE PROTEIN YDFS"/>
    <property type="match status" value="1"/>
</dbReference>
<feature type="transmembrane region" description="Helical" evidence="7">
    <location>
        <begin position="60"/>
        <end position="79"/>
    </location>
</feature>
<evidence type="ECO:0000256" key="3">
    <source>
        <dbReference type="ARBA" id="ARBA00022475"/>
    </source>
</evidence>
<protein>
    <submittedName>
        <fullName evidence="9">DUF421 domain-containing protein</fullName>
    </submittedName>
</protein>
<dbReference type="EMBL" id="DVFW01000018">
    <property type="protein sequence ID" value="HIQ80286.1"/>
    <property type="molecule type" value="Genomic_DNA"/>
</dbReference>
<evidence type="ECO:0000256" key="2">
    <source>
        <dbReference type="ARBA" id="ARBA00006448"/>
    </source>
</evidence>
<comment type="similarity">
    <text evidence="2">Belongs to the UPF0702 family.</text>
</comment>
<keyword evidence="5 7" id="KW-1133">Transmembrane helix</keyword>
<dbReference type="PANTHER" id="PTHR34582">
    <property type="entry name" value="UPF0702 TRANSMEMBRANE PROTEIN YCAP"/>
    <property type="match status" value="1"/>
</dbReference>
<keyword evidence="3" id="KW-1003">Cell membrane</keyword>
<evidence type="ECO:0000313" key="10">
    <source>
        <dbReference type="Proteomes" id="UP000886787"/>
    </source>
</evidence>
<organism evidence="9 10">
    <name type="scientific">Candidatus Scatavimonas merdigallinarum</name>
    <dbReference type="NCBI Taxonomy" id="2840914"/>
    <lineage>
        <taxon>Bacteria</taxon>
        <taxon>Bacillati</taxon>
        <taxon>Bacillota</taxon>
        <taxon>Clostridia</taxon>
        <taxon>Eubacteriales</taxon>
        <taxon>Oscillospiraceae</taxon>
        <taxon>Oscillospiraceae incertae sedis</taxon>
        <taxon>Candidatus Scatavimonas</taxon>
    </lineage>
</organism>
<dbReference type="Pfam" id="PF04239">
    <property type="entry name" value="DUF421"/>
    <property type="match status" value="1"/>
</dbReference>
<dbReference type="InterPro" id="IPR023090">
    <property type="entry name" value="UPF0702_alpha/beta_dom_sf"/>
</dbReference>
<evidence type="ECO:0000256" key="4">
    <source>
        <dbReference type="ARBA" id="ARBA00022692"/>
    </source>
</evidence>
<dbReference type="Gene3D" id="3.30.240.20">
    <property type="entry name" value="bsu07140 like domains"/>
    <property type="match status" value="2"/>
</dbReference>
<reference evidence="9" key="1">
    <citation type="submission" date="2020-10" db="EMBL/GenBank/DDBJ databases">
        <authorList>
            <person name="Gilroy R."/>
        </authorList>
    </citation>
    <scope>NUCLEOTIDE SEQUENCE</scope>
    <source>
        <strain evidence="9">ChiSjej1B19-3389</strain>
    </source>
</reference>
<sequence length="235" mass="26333">MELLNVALSSIASIIALFILTKIIGNRQLSELNMFDYINGITIGSIAAEMATSLEGDFLLPLLAMVIYACAAVLISYVASKSEKMRRFFTGRSLILLNNNKMYKENFKKAKIDLAEFLTQCRINGFFDLNEVQTAVFETNGRISFMPKAQERPVTPKDLSIPMQAEKPAVTVITDGLVLSGNLHYTGNDMQWLQKQLASFGISRTEDVFLAMVDGNNKLNAYIKLREKPDRDVFQ</sequence>
<dbReference type="InterPro" id="IPR007353">
    <property type="entry name" value="DUF421"/>
</dbReference>
<keyword evidence="6 7" id="KW-0472">Membrane</keyword>
<dbReference type="AlphaFoldDB" id="A0A9D1CU16"/>
<keyword evidence="4 7" id="KW-0812">Transmembrane</keyword>
<evidence type="ECO:0000259" key="8">
    <source>
        <dbReference type="Pfam" id="PF04239"/>
    </source>
</evidence>
<gene>
    <name evidence="9" type="ORF">IAD32_03250</name>
</gene>
<evidence type="ECO:0000313" key="9">
    <source>
        <dbReference type="EMBL" id="HIQ80286.1"/>
    </source>
</evidence>
<dbReference type="GO" id="GO:0005886">
    <property type="term" value="C:plasma membrane"/>
    <property type="evidence" value="ECO:0007669"/>
    <property type="project" value="UniProtKB-SubCell"/>
</dbReference>
<name>A0A9D1CU16_9FIRM</name>